<dbReference type="EMBL" id="CAKLPY010000006">
    <property type="protein sequence ID" value="CAH0997785.1"/>
    <property type="molecule type" value="Genomic_DNA"/>
</dbReference>
<feature type="domain" description="Ig-like" evidence="1">
    <location>
        <begin position="431"/>
        <end position="509"/>
    </location>
</feature>
<feature type="domain" description="Ig-like" evidence="1">
    <location>
        <begin position="810"/>
        <end position="879"/>
    </location>
</feature>
<sequence length="1111" mass="120029">MKKYIHLLLFFTYLNTYGQGISITPNTPYATFSGQDISVSFIPSAGALGPYTIELIEIEARYCDSKINEITKASIISNTTSATLTIPCCFKTGVVNNGNCEIDYTYYLRVSNNDVLSENYPILLYPNAKPIFGLNISPTMICENETTNVRWYSSGVSENNVFNIELSDVNGSFSNPSLLATVSGNNSDGLKMQLINIPQGTNASLNYKIRVTSSEPYSTITGKLIVKPSINCGPINSLSISNSSSVCQGNTHTITWKNNGTIGLNNVFTAELSDNLNTVSYPLGNISSQTAESMQVVVPNNVPTGYYYLKLRVSNINGSSYTSFSSNGFGVGLSKPIIAIESNCEGGKFELFVFSYQPEKNYSFNWKKDSLNINAQNQTTQFLNEGKVYYTRNIAQSSDAGNYSFTLTRKQDGCTAASDPIFIPISSVIPAPSTTPVTVISGNTATLAASNCSGRIVWYSSATAQDAIESGSFLTPEITQPTTYYAACEYVQGENYATCISPRTPLTISLTSHTPPNAPTLSISANNYCRNISNYPTITASGCSGTVRWYKTYERNANFYLYETTTQAPHQITIPDGVYTIFPKDTTYYYTDCRINGVLSSTKSEIIYINKSIPNTPNISPNSNDFLNINNGSNVRFDAKGCNGTVKWYDSDIAITPLSTGTSYITPNLFNNTTNNIADYKIYYSCQVNGCESERQSSIFSIYKDEVRAPAIVFDQTNRLCSGNSKTIFAHGCSNGIVRWYDDQFDGNLIGTGQNVNTPVLSFNENGGNGYRYYAECELSGIKSGRQGAYFYVVRNPETIMGNPSVINCNTSTTLFATGCNTFTTDIFIVKWYKDNTSLEPIGTGLNFVTPILKSNTTYYVSCANGNCETSRVPVPITVLCPPDTPVVSSHLTTVCTGSGINLSATGCSGTINWSDGGSGTSRANVIFNASISLSATCTVGNLTSGASNTLLITVNPKPILVITNPAAVSPPNTINITLLAITVGSTLPPNTSLRYYTDADATITLNNPSAVTTSGTYFIKATTTNGCFDIKPVVVVINDCSTPIVLVSTADDYSSGIQLKKTNETITATNIVTASAQATYRSNKSILLNAGFKAQPTTGGFFKAEIRGCD</sequence>
<evidence type="ECO:0000313" key="2">
    <source>
        <dbReference type="EMBL" id="CAH0997785.1"/>
    </source>
</evidence>
<name>A0ABM9AVL2_9BACT</name>
<dbReference type="InterPro" id="IPR055015">
    <property type="entry name" value="GCX_COOH"/>
</dbReference>
<organism evidence="2 3">
    <name type="scientific">Emticicia aquatica</name>
    <dbReference type="NCBI Taxonomy" id="1681835"/>
    <lineage>
        <taxon>Bacteria</taxon>
        <taxon>Pseudomonadati</taxon>
        <taxon>Bacteroidota</taxon>
        <taxon>Cytophagia</taxon>
        <taxon>Cytophagales</taxon>
        <taxon>Leadbetterellaceae</taxon>
        <taxon>Emticicia</taxon>
    </lineage>
</organism>
<proteinExistence type="predicted"/>
<reference evidence="2" key="1">
    <citation type="submission" date="2021-12" db="EMBL/GenBank/DDBJ databases">
        <authorList>
            <person name="Rodrigo-Torres L."/>
            <person name="Arahal R. D."/>
            <person name="Lucena T."/>
        </authorList>
    </citation>
    <scope>NUCLEOTIDE SEQUENCE</scope>
    <source>
        <strain evidence="2">CECT 8858</strain>
    </source>
</reference>
<dbReference type="InterPro" id="IPR044023">
    <property type="entry name" value="Ig_7"/>
</dbReference>
<evidence type="ECO:0000313" key="3">
    <source>
        <dbReference type="Proteomes" id="UP000837932"/>
    </source>
</evidence>
<comment type="caution">
    <text evidence="2">The sequence shown here is derived from an EMBL/GenBank/DDBJ whole genome shotgun (WGS) entry which is preliminary data.</text>
</comment>
<keyword evidence="3" id="KW-1185">Reference proteome</keyword>
<evidence type="ECO:0000259" key="1">
    <source>
        <dbReference type="Pfam" id="PF19081"/>
    </source>
</evidence>
<dbReference type="RefSeq" id="WP_238808592.1">
    <property type="nucleotide sequence ID" value="NZ_CAKLPY010000006.1"/>
</dbReference>
<protein>
    <recommendedName>
        <fullName evidence="1">Ig-like domain-containing protein</fullName>
    </recommendedName>
</protein>
<dbReference type="NCBIfam" id="NF045639">
    <property type="entry name" value="GCX_COOH"/>
    <property type="match status" value="1"/>
</dbReference>
<accession>A0ABM9AVL2</accession>
<dbReference type="Pfam" id="PF19081">
    <property type="entry name" value="Ig_7"/>
    <property type="match status" value="2"/>
</dbReference>
<gene>
    <name evidence="2" type="ORF">EMA8858_03919</name>
</gene>
<dbReference type="Proteomes" id="UP000837932">
    <property type="component" value="Unassembled WGS sequence"/>
</dbReference>